<dbReference type="AlphaFoldDB" id="A0A9J6FCV1"/>
<protein>
    <recommendedName>
        <fullName evidence="2">HD domain-containing protein</fullName>
    </recommendedName>
</protein>
<dbReference type="InterPro" id="IPR050135">
    <property type="entry name" value="dGTPase-like"/>
</dbReference>
<feature type="domain" description="HD" evidence="2">
    <location>
        <begin position="84"/>
        <end position="210"/>
    </location>
</feature>
<accession>A0A9J6FCV1</accession>
<dbReference type="GO" id="GO:0008832">
    <property type="term" value="F:dGTPase activity"/>
    <property type="evidence" value="ECO:0007669"/>
    <property type="project" value="TreeGrafter"/>
</dbReference>
<dbReference type="VEuPathDB" id="VectorBase:HLOH_041031"/>
<dbReference type="PROSITE" id="PS51831">
    <property type="entry name" value="HD"/>
    <property type="match status" value="1"/>
</dbReference>
<dbReference type="GO" id="GO:0006203">
    <property type="term" value="P:dGTP catabolic process"/>
    <property type="evidence" value="ECO:0007669"/>
    <property type="project" value="TreeGrafter"/>
</dbReference>
<evidence type="ECO:0000313" key="4">
    <source>
        <dbReference type="Proteomes" id="UP000821853"/>
    </source>
</evidence>
<dbReference type="PANTHER" id="PTHR11373">
    <property type="entry name" value="DEOXYNUCLEOSIDE TRIPHOSPHATE TRIPHOSPHOHYDROLASE"/>
    <property type="match status" value="1"/>
</dbReference>
<proteinExistence type="inferred from homology"/>
<evidence type="ECO:0000256" key="1">
    <source>
        <dbReference type="ARBA" id="ARBA00005776"/>
    </source>
</evidence>
<dbReference type="SMART" id="SM00471">
    <property type="entry name" value="HDc"/>
    <property type="match status" value="1"/>
</dbReference>
<dbReference type="EMBL" id="JABSTR010000001">
    <property type="protein sequence ID" value="KAH9360615.1"/>
    <property type="molecule type" value="Genomic_DNA"/>
</dbReference>
<dbReference type="Gene3D" id="1.10.3210.10">
    <property type="entry name" value="Hypothetical protein af1432"/>
    <property type="match status" value="1"/>
</dbReference>
<gene>
    <name evidence="3" type="ORF">HPB48_007564</name>
</gene>
<sequence>MGSPAGRSVKPGALAVPFNADYPASPQRLPVRPSRKVFCDPVHGQISLHPVSVAVVDTPEFQRLRHVRQLGAVCFVYPGASHSRFEHSLGTAHLARLLGARLRENQPELNITEKELLCLELAGLCHDLGHGPFSHLWEDFYRRGARDRGLKPVWTHEAMSCKLLQHLVSVNGLQEIFDMWEVDFGQGLTARDLKLVQALIMGDCNQDDPARRFLFQIVNNADSSLDVDKWDYYLRDCHAVGLTSAFQYERLVGSARVISCNGATHIAFRDKELANVYEMFRTRSRLHQSVYRHHVVALVEAMICDALLLADEKALSFAGGVNCRLRLWETTHKTALPGATPADMEQFVAMTESFVELSVRRADASSSHPDVVRAQRLWNALYCRFRKSSYLYQFLGSVPHRENLSAESVIQSLLTALPEAARPQPQDLVVRLENVHWGRAEENPVKRVLFYRKALPDIPVRADDLRPRGNAPTLPLQFQDSRWYILLRGQAKPGLETYLEEYLDTLH</sequence>
<dbReference type="Gene3D" id="3.30.70.2760">
    <property type="match status" value="1"/>
</dbReference>
<organism evidence="3 4">
    <name type="scientific">Haemaphysalis longicornis</name>
    <name type="common">Bush tick</name>
    <dbReference type="NCBI Taxonomy" id="44386"/>
    <lineage>
        <taxon>Eukaryota</taxon>
        <taxon>Metazoa</taxon>
        <taxon>Ecdysozoa</taxon>
        <taxon>Arthropoda</taxon>
        <taxon>Chelicerata</taxon>
        <taxon>Arachnida</taxon>
        <taxon>Acari</taxon>
        <taxon>Parasitiformes</taxon>
        <taxon>Ixodida</taxon>
        <taxon>Ixodoidea</taxon>
        <taxon>Ixodidae</taxon>
        <taxon>Haemaphysalinae</taxon>
        <taxon>Haemaphysalis</taxon>
    </lineage>
</organism>
<reference evidence="3 4" key="1">
    <citation type="journal article" date="2020" name="Cell">
        <title>Large-Scale Comparative Analyses of Tick Genomes Elucidate Their Genetic Diversity and Vector Capacities.</title>
        <authorList>
            <consortium name="Tick Genome and Microbiome Consortium (TIGMIC)"/>
            <person name="Jia N."/>
            <person name="Wang J."/>
            <person name="Shi W."/>
            <person name="Du L."/>
            <person name="Sun Y."/>
            <person name="Zhan W."/>
            <person name="Jiang J.F."/>
            <person name="Wang Q."/>
            <person name="Zhang B."/>
            <person name="Ji P."/>
            <person name="Bell-Sakyi L."/>
            <person name="Cui X.M."/>
            <person name="Yuan T.T."/>
            <person name="Jiang B.G."/>
            <person name="Yang W.F."/>
            <person name="Lam T.T."/>
            <person name="Chang Q.C."/>
            <person name="Ding S.J."/>
            <person name="Wang X.J."/>
            <person name="Zhu J.G."/>
            <person name="Ruan X.D."/>
            <person name="Zhao L."/>
            <person name="Wei J.T."/>
            <person name="Ye R.Z."/>
            <person name="Que T.C."/>
            <person name="Du C.H."/>
            <person name="Zhou Y.H."/>
            <person name="Cheng J.X."/>
            <person name="Dai P.F."/>
            <person name="Guo W.B."/>
            <person name="Han X.H."/>
            <person name="Huang E.J."/>
            <person name="Li L.F."/>
            <person name="Wei W."/>
            <person name="Gao Y.C."/>
            <person name="Liu J.Z."/>
            <person name="Shao H.Z."/>
            <person name="Wang X."/>
            <person name="Wang C.C."/>
            <person name="Yang T.C."/>
            <person name="Huo Q.B."/>
            <person name="Li W."/>
            <person name="Chen H.Y."/>
            <person name="Chen S.E."/>
            <person name="Zhou L.G."/>
            <person name="Ni X.B."/>
            <person name="Tian J.H."/>
            <person name="Sheng Y."/>
            <person name="Liu T."/>
            <person name="Pan Y.S."/>
            <person name="Xia L.Y."/>
            <person name="Li J."/>
            <person name="Zhao F."/>
            <person name="Cao W.C."/>
        </authorList>
    </citation>
    <scope>NUCLEOTIDE SEQUENCE [LARGE SCALE GENOMIC DNA]</scope>
    <source>
        <strain evidence="3">HaeL-2018</strain>
    </source>
</reference>
<comment type="caution">
    <text evidence="3">The sequence shown here is derived from an EMBL/GenBank/DDBJ whole genome shotgun (WGS) entry which is preliminary data.</text>
</comment>
<evidence type="ECO:0000313" key="3">
    <source>
        <dbReference type="EMBL" id="KAH9360615.1"/>
    </source>
</evidence>
<dbReference type="Proteomes" id="UP000821853">
    <property type="component" value="Chromosome 1"/>
</dbReference>
<dbReference type="CDD" id="cd00077">
    <property type="entry name" value="HDc"/>
    <property type="match status" value="1"/>
</dbReference>
<evidence type="ECO:0000259" key="2">
    <source>
        <dbReference type="PROSITE" id="PS51831"/>
    </source>
</evidence>
<keyword evidence="4" id="KW-1185">Reference proteome</keyword>
<dbReference type="PANTHER" id="PTHR11373:SF4">
    <property type="entry name" value="DEOXYNUCLEOSIDE TRIPHOSPHATE TRIPHOSPHOHYDROLASE SAMHD1"/>
    <property type="match status" value="1"/>
</dbReference>
<dbReference type="Pfam" id="PF01966">
    <property type="entry name" value="HD"/>
    <property type="match status" value="1"/>
</dbReference>
<dbReference type="InterPro" id="IPR003607">
    <property type="entry name" value="HD/PDEase_dom"/>
</dbReference>
<comment type="similarity">
    <text evidence="1">Belongs to the SAMHD1 family.</text>
</comment>
<name>A0A9J6FCV1_HAELO</name>
<dbReference type="OMA" id="IMQAFRT"/>
<dbReference type="GO" id="GO:0005634">
    <property type="term" value="C:nucleus"/>
    <property type="evidence" value="ECO:0007669"/>
    <property type="project" value="TreeGrafter"/>
</dbReference>
<dbReference type="SUPFAM" id="SSF109604">
    <property type="entry name" value="HD-domain/PDEase-like"/>
    <property type="match status" value="1"/>
</dbReference>
<dbReference type="InterPro" id="IPR006674">
    <property type="entry name" value="HD_domain"/>
</dbReference>
<dbReference type="OrthoDB" id="6475480at2759"/>